<evidence type="ECO:0000313" key="2">
    <source>
        <dbReference type="EMBL" id="EZA56656.1"/>
    </source>
</evidence>
<evidence type="ECO:0000313" key="3">
    <source>
        <dbReference type="Proteomes" id="UP000053097"/>
    </source>
</evidence>
<feature type="compositionally biased region" description="Basic residues" evidence="1">
    <location>
        <begin position="35"/>
        <end position="44"/>
    </location>
</feature>
<name>A0A026WLY6_OOCBI</name>
<accession>A0A026WLY6</accession>
<protein>
    <submittedName>
        <fullName evidence="2">Uncharacterized protein</fullName>
    </submittedName>
</protein>
<proteinExistence type="predicted"/>
<evidence type="ECO:0000256" key="1">
    <source>
        <dbReference type="SAM" id="MobiDB-lite"/>
    </source>
</evidence>
<gene>
    <name evidence="2" type="ORF">X777_02260</name>
</gene>
<dbReference type="Proteomes" id="UP000053097">
    <property type="component" value="Unassembled WGS sequence"/>
</dbReference>
<dbReference type="AlphaFoldDB" id="A0A026WLY6"/>
<dbReference type="EMBL" id="KK107159">
    <property type="protein sequence ID" value="EZA56656.1"/>
    <property type="molecule type" value="Genomic_DNA"/>
</dbReference>
<feature type="region of interest" description="Disordered" evidence="1">
    <location>
        <begin position="25"/>
        <end position="57"/>
    </location>
</feature>
<feature type="non-terminal residue" evidence="2">
    <location>
        <position position="1"/>
    </location>
</feature>
<keyword evidence="3" id="KW-1185">Reference proteome</keyword>
<sequence>KRTGGRNATVVETATQLRQRLARYQPPTTDVNSYHYHRHHHRQPSPHPVPPRDAHPCRLSQSTPCATLSEKRGTLAETISNVESRFSRRATAAFHVHFGGAVRFSGPRYVESRAGGCDYITGRGDPSILGERHVSPVFPGPGEHAARERSYTAPGAQSGSSLVVGVRTSYLAPGTDLQSSSSPPSLSCSLLLGCGTAFDRGFAKLTRRSPVCESRACCIFERRLPFLMEI</sequence>
<reference evidence="2 3" key="1">
    <citation type="journal article" date="2014" name="Curr. Biol.">
        <title>The genome of the clonal raider ant Cerapachys biroi.</title>
        <authorList>
            <person name="Oxley P.R."/>
            <person name="Ji L."/>
            <person name="Fetter-Pruneda I."/>
            <person name="McKenzie S.K."/>
            <person name="Li C."/>
            <person name="Hu H."/>
            <person name="Zhang G."/>
            <person name="Kronauer D.J."/>
        </authorList>
    </citation>
    <scope>NUCLEOTIDE SEQUENCE [LARGE SCALE GENOMIC DNA]</scope>
</reference>
<organism evidence="2 3">
    <name type="scientific">Ooceraea biroi</name>
    <name type="common">Clonal raider ant</name>
    <name type="synonym">Cerapachys biroi</name>
    <dbReference type="NCBI Taxonomy" id="2015173"/>
    <lineage>
        <taxon>Eukaryota</taxon>
        <taxon>Metazoa</taxon>
        <taxon>Ecdysozoa</taxon>
        <taxon>Arthropoda</taxon>
        <taxon>Hexapoda</taxon>
        <taxon>Insecta</taxon>
        <taxon>Pterygota</taxon>
        <taxon>Neoptera</taxon>
        <taxon>Endopterygota</taxon>
        <taxon>Hymenoptera</taxon>
        <taxon>Apocrita</taxon>
        <taxon>Aculeata</taxon>
        <taxon>Formicoidea</taxon>
        <taxon>Formicidae</taxon>
        <taxon>Dorylinae</taxon>
        <taxon>Ooceraea</taxon>
    </lineage>
</organism>